<keyword evidence="3 4" id="KW-0443">Lipid metabolism</keyword>
<feature type="short sequence motif" description="DGA/G" evidence="4">
    <location>
        <begin position="183"/>
        <end position="185"/>
    </location>
</feature>
<reference evidence="8 9" key="1">
    <citation type="submission" date="2020-04" db="EMBL/GenBank/DDBJ databases">
        <authorList>
            <person name="Kittiwongwattana C."/>
        </authorList>
    </citation>
    <scope>NUCLEOTIDE SEQUENCE [LARGE SCALE GENOMIC DNA]</scope>
    <source>
        <strain evidence="9">1303</strain>
        <strain evidence="8">1310</strain>
    </source>
</reference>
<dbReference type="Proteomes" id="UP000502421">
    <property type="component" value="Chromosome"/>
</dbReference>
<evidence type="ECO:0000259" key="5">
    <source>
        <dbReference type="PROSITE" id="PS51635"/>
    </source>
</evidence>
<dbReference type="GO" id="GO:0016042">
    <property type="term" value="P:lipid catabolic process"/>
    <property type="evidence" value="ECO:0007669"/>
    <property type="project" value="UniProtKB-UniRule"/>
</dbReference>
<comment type="caution">
    <text evidence="4">Lacks conserved residue(s) required for the propagation of feature annotation.</text>
</comment>
<evidence type="ECO:0000313" key="7">
    <source>
        <dbReference type="EMBL" id="QJB41883.1"/>
    </source>
</evidence>
<feature type="short sequence motif" description="GXSXG" evidence="4">
    <location>
        <begin position="39"/>
        <end position="43"/>
    </location>
</feature>
<keyword evidence="2 4" id="KW-0442">Lipid degradation</keyword>
<gene>
    <name evidence="7" type="ORF">HF324_30170</name>
    <name evidence="6" type="ORF">HF329_30190</name>
</gene>
<feature type="active site" description="Proton acceptor" evidence="4">
    <location>
        <position position="183"/>
    </location>
</feature>
<dbReference type="Pfam" id="PF01734">
    <property type="entry name" value="Patatin"/>
    <property type="match status" value="1"/>
</dbReference>
<dbReference type="Gene3D" id="3.40.1090.10">
    <property type="entry name" value="Cytosolic phospholipase A2 catalytic domain"/>
    <property type="match status" value="1"/>
</dbReference>
<dbReference type="KEGG" id="coy:HF329_30190"/>
<evidence type="ECO:0000256" key="4">
    <source>
        <dbReference type="PROSITE-ProRule" id="PRU01161"/>
    </source>
</evidence>
<protein>
    <submittedName>
        <fullName evidence="6">Patatin-like phospholipase family protein</fullName>
    </submittedName>
</protein>
<dbReference type="EMBL" id="CP051204">
    <property type="protein sequence ID" value="QJB41883.1"/>
    <property type="molecule type" value="Genomic_DNA"/>
</dbReference>
<dbReference type="PANTHER" id="PTHR14226:SF57">
    <property type="entry name" value="BLR7027 PROTEIN"/>
    <property type="match status" value="1"/>
</dbReference>
<dbReference type="InterPro" id="IPR050301">
    <property type="entry name" value="NTE"/>
</dbReference>
<evidence type="ECO:0000256" key="2">
    <source>
        <dbReference type="ARBA" id="ARBA00022963"/>
    </source>
</evidence>
<accession>A0AAE6ZMC9</accession>
<sequence length="340" mass="37664">MTKTALVLGGGGARCAFAIGVVRYLQQHYPDKSFDIICGTSTGSLIALLTAIDDAALAEKIFTTNVTQDFFSTNHAIQRLANNQLSLYNIIPLLHKINAIVTEERYRQLMAAPRELYIATRSLQTGSNIYFSNREYNGNGYTTKRLSDVHMLRDAMVASFMQPAFMPPIDITGEGQPLQQLTDGGGPLYAPVKLAIDRGATDIYVVLHTPVAQEEYPMQFKNLVDVLERTMDWGTINMSEGDIAVPVVYNHSLRYLDAIQRRLQAAGVPPDTIQQCFDIPEAAPFRGKKILNLHVIRPDAPVTAGMGGLEFINRAIRNMIADGEAKARETITNYELRITN</sequence>
<feature type="domain" description="PNPLA" evidence="5">
    <location>
        <begin position="6"/>
        <end position="196"/>
    </location>
</feature>
<evidence type="ECO:0000256" key="1">
    <source>
        <dbReference type="ARBA" id="ARBA00022801"/>
    </source>
</evidence>
<evidence type="ECO:0000313" key="8">
    <source>
        <dbReference type="Proteomes" id="UP000502421"/>
    </source>
</evidence>
<evidence type="ECO:0000313" key="9">
    <source>
        <dbReference type="Proteomes" id="UP000503144"/>
    </source>
</evidence>
<evidence type="ECO:0000313" key="6">
    <source>
        <dbReference type="EMBL" id="QJB35347.1"/>
    </source>
</evidence>
<organism evidence="6 8">
    <name type="scientific">Chitinophaga oryzae</name>
    <dbReference type="NCBI Taxonomy" id="2725414"/>
    <lineage>
        <taxon>Bacteria</taxon>
        <taxon>Pseudomonadati</taxon>
        <taxon>Bacteroidota</taxon>
        <taxon>Chitinophagia</taxon>
        <taxon>Chitinophagales</taxon>
        <taxon>Chitinophagaceae</taxon>
        <taxon>Chitinophaga</taxon>
    </lineage>
</organism>
<reference evidence="6 9" key="2">
    <citation type="submission" date="2020-09" db="EMBL/GenBank/DDBJ databases">
        <authorList>
            <person name="Kittiwongwattana C."/>
        </authorList>
    </citation>
    <scope>NUCLEOTIDE SEQUENCE</scope>
    <source>
        <strain evidence="7 9">1303</strain>
        <strain evidence="6">1310</strain>
    </source>
</reference>
<dbReference type="RefSeq" id="WP_168810316.1">
    <property type="nucleotide sequence ID" value="NZ_CP051204.2"/>
</dbReference>
<evidence type="ECO:0000256" key="3">
    <source>
        <dbReference type="ARBA" id="ARBA00023098"/>
    </source>
</evidence>
<dbReference type="Proteomes" id="UP000503144">
    <property type="component" value="Chromosome"/>
</dbReference>
<dbReference type="InterPro" id="IPR002641">
    <property type="entry name" value="PNPLA_dom"/>
</dbReference>
<dbReference type="PANTHER" id="PTHR14226">
    <property type="entry name" value="NEUROPATHY TARGET ESTERASE/SWISS CHEESE D.MELANOGASTER"/>
    <property type="match status" value="1"/>
</dbReference>
<dbReference type="AlphaFoldDB" id="A0AAE6ZMC9"/>
<feature type="active site" description="Nucleophile" evidence="4">
    <location>
        <position position="41"/>
    </location>
</feature>
<dbReference type="SUPFAM" id="SSF52151">
    <property type="entry name" value="FabD/lysophospholipase-like"/>
    <property type="match status" value="1"/>
</dbReference>
<dbReference type="EMBL" id="CP051205">
    <property type="protein sequence ID" value="QJB35347.1"/>
    <property type="molecule type" value="Genomic_DNA"/>
</dbReference>
<proteinExistence type="predicted"/>
<keyword evidence="9" id="KW-1185">Reference proteome</keyword>
<dbReference type="GO" id="GO:0016787">
    <property type="term" value="F:hydrolase activity"/>
    <property type="evidence" value="ECO:0007669"/>
    <property type="project" value="UniProtKB-UniRule"/>
</dbReference>
<dbReference type="PROSITE" id="PS51635">
    <property type="entry name" value="PNPLA"/>
    <property type="match status" value="1"/>
</dbReference>
<keyword evidence="1 4" id="KW-0378">Hydrolase</keyword>
<name>A0AAE6ZMC9_9BACT</name>
<dbReference type="InterPro" id="IPR016035">
    <property type="entry name" value="Acyl_Trfase/lysoPLipase"/>
</dbReference>